<dbReference type="RefSeq" id="WP_115089819.1">
    <property type="nucleotide sequence ID" value="NZ_CP068107.1"/>
</dbReference>
<dbReference type="Gene3D" id="3.90.550.10">
    <property type="entry name" value="Spore Coat Polysaccharide Biosynthesis Protein SpsA, Chain A"/>
    <property type="match status" value="1"/>
</dbReference>
<dbReference type="GO" id="GO:0016740">
    <property type="term" value="F:transferase activity"/>
    <property type="evidence" value="ECO:0007669"/>
    <property type="project" value="UniProtKB-KW"/>
</dbReference>
<evidence type="ECO:0000259" key="1">
    <source>
        <dbReference type="Pfam" id="PF00535"/>
    </source>
</evidence>
<dbReference type="CDD" id="cd00761">
    <property type="entry name" value="Glyco_tranf_GTA_type"/>
    <property type="match status" value="1"/>
</dbReference>
<protein>
    <submittedName>
        <fullName evidence="2">Glycosyl transferase family 2</fullName>
    </submittedName>
</protein>
<feature type="domain" description="Glycosyltransferase 2-like" evidence="1">
    <location>
        <begin position="3"/>
        <end position="90"/>
    </location>
</feature>
<name>A0A378RK55_MYROD</name>
<dbReference type="Pfam" id="PF00535">
    <property type="entry name" value="Glycos_transf_2"/>
    <property type="match status" value="1"/>
</dbReference>
<dbReference type="SUPFAM" id="SSF53448">
    <property type="entry name" value="Nucleotide-diphospho-sugar transferases"/>
    <property type="match status" value="1"/>
</dbReference>
<dbReference type="AlphaFoldDB" id="A0A378RK55"/>
<evidence type="ECO:0000313" key="2">
    <source>
        <dbReference type="EMBL" id="STZ26729.1"/>
    </source>
</evidence>
<keyword evidence="3" id="KW-1185">Reference proteome</keyword>
<dbReference type="PANTHER" id="PTHR43685">
    <property type="entry name" value="GLYCOSYLTRANSFERASE"/>
    <property type="match status" value="1"/>
</dbReference>
<dbReference type="EMBL" id="UGQL01000001">
    <property type="protein sequence ID" value="STZ26729.1"/>
    <property type="molecule type" value="Genomic_DNA"/>
</dbReference>
<dbReference type="InterPro" id="IPR050834">
    <property type="entry name" value="Glycosyltransf_2"/>
</dbReference>
<reference evidence="2 3" key="1">
    <citation type="submission" date="2018-06" db="EMBL/GenBank/DDBJ databases">
        <authorList>
            <consortium name="Pathogen Informatics"/>
            <person name="Doyle S."/>
        </authorList>
    </citation>
    <scope>NUCLEOTIDE SEQUENCE [LARGE SCALE GENOMIC DNA]</scope>
    <source>
        <strain evidence="2 3">NCTC11179</strain>
    </source>
</reference>
<dbReference type="PANTHER" id="PTHR43685:SF2">
    <property type="entry name" value="GLYCOSYLTRANSFERASE 2-LIKE DOMAIN-CONTAINING PROTEIN"/>
    <property type="match status" value="1"/>
</dbReference>
<sequence length="287" mass="33310">MLSIVIPVYNYNILPLVERLHQEASTLNLPFELLVCDDASTQVFHQQQIEALPHTRWLTNTVNQHVAYTRNRLLKEAQYPWVLVLDADVMPVSPTFIQDYLAQRETGVFFQGGFTYPPIEAGQQQSLRLTYGRAVEQHNHLHSCCNLFFNQNVLQLQFDETITTYGYEDTLFFLALAKRQIDVIRLPNPVVHHSTESNHTYLERSKQACWELVRLLDQNKINTADVQLSRRYKQLEQLHLTTLLSGIDWLLGTRIQRNLLGANPSMTGFKLFKLLAFHKAKRAHLKK</sequence>
<dbReference type="Proteomes" id="UP000255024">
    <property type="component" value="Unassembled WGS sequence"/>
</dbReference>
<dbReference type="InterPro" id="IPR029044">
    <property type="entry name" value="Nucleotide-diphossugar_trans"/>
</dbReference>
<accession>A0A378RK55</accession>
<proteinExistence type="predicted"/>
<organism evidence="2 3">
    <name type="scientific">Myroides odoratus</name>
    <name type="common">Flavobacterium odoratum</name>
    <dbReference type="NCBI Taxonomy" id="256"/>
    <lineage>
        <taxon>Bacteria</taxon>
        <taxon>Pseudomonadati</taxon>
        <taxon>Bacteroidota</taxon>
        <taxon>Flavobacteriia</taxon>
        <taxon>Flavobacteriales</taxon>
        <taxon>Flavobacteriaceae</taxon>
        <taxon>Myroides</taxon>
    </lineage>
</organism>
<keyword evidence="2" id="KW-0808">Transferase</keyword>
<evidence type="ECO:0000313" key="3">
    <source>
        <dbReference type="Proteomes" id="UP000255024"/>
    </source>
</evidence>
<gene>
    <name evidence="2" type="ORF">NCTC11179_00252</name>
</gene>
<dbReference type="InterPro" id="IPR001173">
    <property type="entry name" value="Glyco_trans_2-like"/>
</dbReference>